<dbReference type="InterPro" id="IPR001841">
    <property type="entry name" value="Znf_RING"/>
</dbReference>
<evidence type="ECO:0000256" key="1">
    <source>
        <dbReference type="ARBA" id="ARBA00000900"/>
    </source>
</evidence>
<sequence>MDLNSITTPSQYHCCVFRNNAILNGVENPPMNAFVFQIIVRNMISFYYLSHHTNQWVLHSNLNEQPHFSKNLILSASNYNNVFFDVSTSFNEIALVLTEASIPTSEHPCIMAKLNSTVMAVVRRFGNLEDKIIPLVVDIAKSHFQIIRDPFQPNLEEYLNNQWASTNSGGFEEFGDNEEEENEVNNEMTRLSMQNEEEVEEEDYNSSPATESSIAALEKVKSGENGECAICLGEMEVNEMVTRMPCGHIFHGGCIVQWLGKRHVCPLCRFEMPIAATAMDDRSTA</sequence>
<dbReference type="PANTHER" id="PTHR15710:SF196">
    <property type="entry name" value="F6A14.12 PROTEIN-RELATED"/>
    <property type="match status" value="1"/>
</dbReference>
<dbReference type="GO" id="GO:0008270">
    <property type="term" value="F:zinc ion binding"/>
    <property type="evidence" value="ECO:0007669"/>
    <property type="project" value="UniProtKB-KW"/>
</dbReference>
<dbReference type="GO" id="GO:0061630">
    <property type="term" value="F:ubiquitin protein ligase activity"/>
    <property type="evidence" value="ECO:0007669"/>
    <property type="project" value="UniProtKB-EC"/>
</dbReference>
<keyword evidence="3" id="KW-0479">Metal-binding</keyword>
<comment type="caution">
    <text evidence="8">The sequence shown here is derived from an EMBL/GenBank/DDBJ whole genome shotgun (WGS) entry which is preliminary data.</text>
</comment>
<dbReference type="EMBL" id="CAMAPF010000998">
    <property type="protein sequence ID" value="CAH9137095.1"/>
    <property type="molecule type" value="Genomic_DNA"/>
</dbReference>
<evidence type="ECO:0000256" key="6">
    <source>
        <dbReference type="PROSITE-ProRule" id="PRU00175"/>
    </source>
</evidence>
<dbReference type="GO" id="GO:0016567">
    <property type="term" value="P:protein ubiquitination"/>
    <property type="evidence" value="ECO:0007669"/>
    <property type="project" value="TreeGrafter"/>
</dbReference>
<evidence type="ECO:0000256" key="3">
    <source>
        <dbReference type="ARBA" id="ARBA00022723"/>
    </source>
</evidence>
<dbReference type="Pfam" id="PF13639">
    <property type="entry name" value="zf-RING_2"/>
    <property type="match status" value="1"/>
</dbReference>
<evidence type="ECO:0000256" key="4">
    <source>
        <dbReference type="ARBA" id="ARBA00022771"/>
    </source>
</evidence>
<dbReference type="AlphaFoldDB" id="A0AAV0FNT2"/>
<keyword evidence="5" id="KW-0862">Zinc</keyword>
<dbReference type="PROSITE" id="PS50089">
    <property type="entry name" value="ZF_RING_2"/>
    <property type="match status" value="1"/>
</dbReference>
<keyword evidence="9" id="KW-1185">Reference proteome</keyword>
<reference evidence="8" key="1">
    <citation type="submission" date="2022-07" db="EMBL/GenBank/DDBJ databases">
        <authorList>
            <person name="Macas J."/>
            <person name="Novak P."/>
            <person name="Neumann P."/>
        </authorList>
    </citation>
    <scope>NUCLEOTIDE SEQUENCE</scope>
</reference>
<dbReference type="CDD" id="cd16454">
    <property type="entry name" value="RING-H2_PA-TM-RING"/>
    <property type="match status" value="1"/>
</dbReference>
<dbReference type="SUPFAM" id="SSF57850">
    <property type="entry name" value="RING/U-box"/>
    <property type="match status" value="1"/>
</dbReference>
<dbReference type="GO" id="GO:0005737">
    <property type="term" value="C:cytoplasm"/>
    <property type="evidence" value="ECO:0007669"/>
    <property type="project" value="TreeGrafter"/>
</dbReference>
<dbReference type="PANTHER" id="PTHR15710">
    <property type="entry name" value="E3 UBIQUITIN-PROTEIN LIGASE PRAJA"/>
    <property type="match status" value="1"/>
</dbReference>
<evidence type="ECO:0000256" key="2">
    <source>
        <dbReference type="ARBA" id="ARBA00012483"/>
    </source>
</evidence>
<organism evidence="8 9">
    <name type="scientific">Cuscuta epithymum</name>
    <dbReference type="NCBI Taxonomy" id="186058"/>
    <lineage>
        <taxon>Eukaryota</taxon>
        <taxon>Viridiplantae</taxon>
        <taxon>Streptophyta</taxon>
        <taxon>Embryophyta</taxon>
        <taxon>Tracheophyta</taxon>
        <taxon>Spermatophyta</taxon>
        <taxon>Magnoliopsida</taxon>
        <taxon>eudicotyledons</taxon>
        <taxon>Gunneridae</taxon>
        <taxon>Pentapetalae</taxon>
        <taxon>asterids</taxon>
        <taxon>lamiids</taxon>
        <taxon>Solanales</taxon>
        <taxon>Convolvulaceae</taxon>
        <taxon>Cuscuteae</taxon>
        <taxon>Cuscuta</taxon>
        <taxon>Cuscuta subgen. Cuscuta</taxon>
    </lineage>
</organism>
<dbReference type="SMART" id="SM00184">
    <property type="entry name" value="RING"/>
    <property type="match status" value="1"/>
</dbReference>
<evidence type="ECO:0000259" key="7">
    <source>
        <dbReference type="PROSITE" id="PS50089"/>
    </source>
</evidence>
<comment type="catalytic activity">
    <reaction evidence="1">
        <text>S-ubiquitinyl-[E2 ubiquitin-conjugating enzyme]-L-cysteine + [acceptor protein]-L-lysine = [E2 ubiquitin-conjugating enzyme]-L-cysteine + N(6)-ubiquitinyl-[acceptor protein]-L-lysine.</text>
        <dbReference type="EC" id="2.3.2.27"/>
    </reaction>
</comment>
<gene>
    <name evidence="8" type="ORF">CEPIT_LOCUS35783</name>
</gene>
<evidence type="ECO:0000313" key="9">
    <source>
        <dbReference type="Proteomes" id="UP001152523"/>
    </source>
</evidence>
<dbReference type="Proteomes" id="UP001152523">
    <property type="component" value="Unassembled WGS sequence"/>
</dbReference>
<keyword evidence="4 6" id="KW-0863">Zinc-finger</keyword>
<proteinExistence type="predicted"/>
<dbReference type="Gene3D" id="3.30.40.10">
    <property type="entry name" value="Zinc/RING finger domain, C3HC4 (zinc finger)"/>
    <property type="match status" value="1"/>
</dbReference>
<feature type="domain" description="RING-type" evidence="7">
    <location>
        <begin position="228"/>
        <end position="269"/>
    </location>
</feature>
<protein>
    <recommendedName>
        <fullName evidence="2">RING-type E3 ubiquitin transferase</fullName>
        <ecNumber evidence="2">2.3.2.27</ecNumber>
    </recommendedName>
</protein>
<dbReference type="InterPro" id="IPR013083">
    <property type="entry name" value="Znf_RING/FYVE/PHD"/>
</dbReference>
<dbReference type="EC" id="2.3.2.27" evidence="2"/>
<accession>A0AAV0FNT2</accession>
<name>A0AAV0FNT2_9ASTE</name>
<evidence type="ECO:0000313" key="8">
    <source>
        <dbReference type="EMBL" id="CAH9137095.1"/>
    </source>
</evidence>
<evidence type="ECO:0000256" key="5">
    <source>
        <dbReference type="ARBA" id="ARBA00022833"/>
    </source>
</evidence>